<dbReference type="InterPro" id="IPR013342">
    <property type="entry name" value="Mandelate_racemase_C"/>
</dbReference>
<dbReference type="GO" id="GO:0043748">
    <property type="term" value="F:O-succinylbenzoate synthase activity"/>
    <property type="evidence" value="ECO:0007669"/>
    <property type="project" value="UniProtKB-EC"/>
</dbReference>
<feature type="binding site" evidence="4">
    <location>
        <position position="130"/>
    </location>
    <ligand>
        <name>Mg(2+)</name>
        <dbReference type="ChEBI" id="CHEBI:18420"/>
    </ligand>
</feature>
<comment type="function">
    <text evidence="4">Converts 2-succinyl-6-hydroxy-2,4-cyclohexadiene-1-carboxylate (SHCHC) to 2-succinylbenzoate (OSB).</text>
</comment>
<evidence type="ECO:0000259" key="5">
    <source>
        <dbReference type="SMART" id="SM00922"/>
    </source>
</evidence>
<dbReference type="SFLD" id="SFLDS00001">
    <property type="entry name" value="Enolase"/>
    <property type="match status" value="1"/>
</dbReference>
<keyword evidence="3 4" id="KW-0456">Lyase</keyword>
<name>A0ABY5AHG0_9ACTO</name>
<dbReference type="Pfam" id="PF13378">
    <property type="entry name" value="MR_MLE_C"/>
    <property type="match status" value="1"/>
</dbReference>
<dbReference type="InterPro" id="IPR029065">
    <property type="entry name" value="Enolase_C-like"/>
</dbReference>
<evidence type="ECO:0000256" key="2">
    <source>
        <dbReference type="ARBA" id="ARBA00022842"/>
    </source>
</evidence>
<dbReference type="SUPFAM" id="SSF51604">
    <property type="entry name" value="Enolase C-terminal domain-like"/>
    <property type="match status" value="1"/>
</dbReference>
<gene>
    <name evidence="4" type="primary">menC</name>
    <name evidence="6" type="ORF">NG665_01220</name>
</gene>
<evidence type="ECO:0000256" key="1">
    <source>
        <dbReference type="ARBA" id="ARBA00022723"/>
    </source>
</evidence>
<evidence type="ECO:0000313" key="7">
    <source>
        <dbReference type="Proteomes" id="UP001056109"/>
    </source>
</evidence>
<dbReference type="SMART" id="SM00922">
    <property type="entry name" value="MR_MLE"/>
    <property type="match status" value="1"/>
</dbReference>
<feature type="binding site" evidence="4">
    <location>
        <position position="181"/>
    </location>
    <ligand>
        <name>Mg(2+)</name>
        <dbReference type="ChEBI" id="CHEBI:18420"/>
    </ligand>
</feature>
<comment type="catalytic activity">
    <reaction evidence="4">
        <text>(1R,6R)-6-hydroxy-2-succinyl-cyclohexa-2,4-diene-1-carboxylate = 2-succinylbenzoate + H2O</text>
        <dbReference type="Rhea" id="RHEA:10196"/>
        <dbReference type="ChEBI" id="CHEBI:15377"/>
        <dbReference type="ChEBI" id="CHEBI:18325"/>
        <dbReference type="ChEBI" id="CHEBI:58689"/>
        <dbReference type="EC" id="4.2.1.113"/>
    </reaction>
</comment>
<dbReference type="EMBL" id="CP099547">
    <property type="protein sequence ID" value="USR79644.1"/>
    <property type="molecule type" value="Genomic_DNA"/>
</dbReference>
<reference evidence="6" key="1">
    <citation type="submission" date="2022-06" db="EMBL/GenBank/DDBJ databases">
        <title>Complete Genome Sequence of Arcanobacterium pinnipediorum strain DSM 28752 isolated from a harbour seal.</title>
        <authorList>
            <person name="Borowiak M."/>
            <person name="Kreitlow A."/>
            <person name="Alssahen M."/>
            <person name="Malorny B."/>
            <person name="Laemmler C."/>
            <person name="Prenger-Berninghoff E."/>
            <person name="Siebert U."/>
            <person name="Ploetz M."/>
            <person name="Abdulmawjood A."/>
        </authorList>
    </citation>
    <scope>NUCLEOTIDE SEQUENCE</scope>
    <source>
        <strain evidence="6">DSM 28752</strain>
    </source>
</reference>
<comment type="pathway">
    <text evidence="4">Quinol/quinone metabolism; menaquinone biosynthesis.</text>
</comment>
<comment type="pathway">
    <text evidence="4">Quinol/quinone metabolism; 1,4-dihydroxy-2-naphthoate biosynthesis; 1,4-dihydroxy-2-naphthoate from chorismate: step 4/7.</text>
</comment>
<dbReference type="CDD" id="cd03320">
    <property type="entry name" value="OSBS"/>
    <property type="match status" value="1"/>
</dbReference>
<comment type="similarity">
    <text evidence="4">Belongs to the mandelate racemase/muconate lactonizing enzyme family. MenC type 1 subfamily.</text>
</comment>
<dbReference type="InterPro" id="IPR010196">
    <property type="entry name" value="OSB_synthase_MenC1"/>
</dbReference>
<protein>
    <recommendedName>
        <fullName evidence="4">o-succinylbenzoate synthase</fullName>
        <shortName evidence="4">OSB synthase</shortName>
        <shortName evidence="4">OSBS</shortName>
        <ecNumber evidence="4">4.2.1.113</ecNumber>
    </recommendedName>
    <alternativeName>
        <fullName evidence="4">4-(2'-carboxyphenyl)-4-oxybutyric acid synthase</fullName>
    </alternativeName>
    <alternativeName>
        <fullName evidence="4">o-succinylbenzoic acid synthase</fullName>
    </alternativeName>
</protein>
<keyword evidence="2 4" id="KW-0460">Magnesium</keyword>
<feature type="binding site" evidence="4">
    <location>
        <position position="158"/>
    </location>
    <ligand>
        <name>Mg(2+)</name>
        <dbReference type="ChEBI" id="CHEBI:18420"/>
    </ligand>
</feature>
<dbReference type="Pfam" id="PF18374">
    <property type="entry name" value="Enolase_like_N"/>
    <property type="match status" value="1"/>
</dbReference>
<evidence type="ECO:0000256" key="4">
    <source>
        <dbReference type="HAMAP-Rule" id="MF_00470"/>
    </source>
</evidence>
<comment type="cofactor">
    <cofactor evidence="4">
        <name>a divalent metal cation</name>
        <dbReference type="ChEBI" id="CHEBI:60240"/>
    </cofactor>
</comment>
<feature type="active site" description="Proton acceptor" evidence="4">
    <location>
        <position position="205"/>
    </location>
</feature>
<dbReference type="Gene3D" id="3.20.20.120">
    <property type="entry name" value="Enolase-like C-terminal domain"/>
    <property type="match status" value="1"/>
</dbReference>
<dbReference type="PANTHER" id="PTHR48073">
    <property type="entry name" value="O-SUCCINYLBENZOATE SYNTHASE-RELATED"/>
    <property type="match status" value="1"/>
</dbReference>
<dbReference type="HAMAP" id="MF_00470">
    <property type="entry name" value="MenC_1"/>
    <property type="match status" value="1"/>
</dbReference>
<dbReference type="EC" id="4.2.1.113" evidence="4"/>
<feature type="domain" description="Mandelate racemase/muconate lactonizing enzyme C-terminal" evidence="5">
    <location>
        <begin position="77"/>
        <end position="177"/>
    </location>
</feature>
<organism evidence="6 7">
    <name type="scientific">Arcanobacterium pinnipediorum</name>
    <dbReference type="NCBI Taxonomy" id="1503041"/>
    <lineage>
        <taxon>Bacteria</taxon>
        <taxon>Bacillati</taxon>
        <taxon>Actinomycetota</taxon>
        <taxon>Actinomycetes</taxon>
        <taxon>Actinomycetales</taxon>
        <taxon>Actinomycetaceae</taxon>
        <taxon>Arcanobacterium</taxon>
    </lineage>
</organism>
<dbReference type="SFLD" id="SFLDG00180">
    <property type="entry name" value="muconate_cycloisomerase"/>
    <property type="match status" value="1"/>
</dbReference>
<dbReference type="RefSeq" id="WP_252673510.1">
    <property type="nucleotide sequence ID" value="NZ_CP099547.1"/>
</dbReference>
<keyword evidence="1 4" id="KW-0479">Metal-binding</keyword>
<evidence type="ECO:0000256" key="3">
    <source>
        <dbReference type="ARBA" id="ARBA00023239"/>
    </source>
</evidence>
<dbReference type="Proteomes" id="UP001056109">
    <property type="component" value="Chromosome"/>
</dbReference>
<keyword evidence="4" id="KW-0474">Menaquinone biosynthesis</keyword>
<dbReference type="NCBIfam" id="NF002782">
    <property type="entry name" value="PRK02901.1"/>
    <property type="match status" value="1"/>
</dbReference>
<dbReference type="SFLD" id="SFLDF00009">
    <property type="entry name" value="o-succinylbenzoate_synthase"/>
    <property type="match status" value="1"/>
</dbReference>
<accession>A0ABY5AHG0</accession>
<feature type="active site" description="Proton donor" evidence="4">
    <location>
        <position position="99"/>
    </location>
</feature>
<dbReference type="InterPro" id="IPR036849">
    <property type="entry name" value="Enolase-like_C_sf"/>
</dbReference>
<sequence length="326" mass="35231">MHLDIYVYTSPLHTRFRGLTQRDGLLIRGPAGWGEASPFWDYDPQYSAAWLRAGIESATSQYPPAFRSKIPVNVTVPATSAQRARDIVLASTCTTAKVKVGEAGQSLAEDLSRVAAVREALGATGKIRVDVNGAWDVIQARDALLALNEAAGGLEYAEQPVSDVADLARLRKISPVPIAADESIRRAEDPMRVKELEAADIIVVKNQPLGGVSRAIDIAQQLQLPVVVSSALESSIGIRAGLAFAAALPELPYACGLATVQLLTADPVTDSLVPEAGVIQVRNVEPDYLPAPDPILASAWQERLARMWEYCDIDAHYTFHTDHYVK</sequence>
<proteinExistence type="inferred from homology"/>
<evidence type="ECO:0000313" key="6">
    <source>
        <dbReference type="EMBL" id="USR79644.1"/>
    </source>
</evidence>
<keyword evidence="7" id="KW-1185">Reference proteome</keyword>
<dbReference type="PANTHER" id="PTHR48073:SF2">
    <property type="entry name" value="O-SUCCINYLBENZOATE SYNTHASE"/>
    <property type="match status" value="1"/>
</dbReference>